<dbReference type="InterPro" id="IPR049083">
    <property type="entry name" value="TACO1_YebC_N"/>
</dbReference>
<gene>
    <name evidence="7" type="primary">109546535</name>
    <name evidence="6" type="ORF">D910_08771</name>
    <name evidence="5" type="ORF">YQE_01908</name>
</gene>
<dbReference type="EMBL" id="KB632286">
    <property type="protein sequence ID" value="ERL91441.1"/>
    <property type="molecule type" value="Genomic_DNA"/>
</dbReference>
<dbReference type="Proteomes" id="UP000030742">
    <property type="component" value="Unassembled WGS sequence"/>
</dbReference>
<evidence type="ECO:0000313" key="8">
    <source>
        <dbReference type="Proteomes" id="UP000019118"/>
    </source>
</evidence>
<dbReference type="STRING" id="77166.N6USI4"/>
<dbReference type="OrthoDB" id="2017544at2759"/>
<dbReference type="PANTHER" id="PTHR12532">
    <property type="entry name" value="TRANSLATIONAL ACTIVATOR OF CYTOCHROME C OXIDASE 1"/>
    <property type="match status" value="1"/>
</dbReference>
<dbReference type="Gene3D" id="1.10.10.200">
    <property type="match status" value="1"/>
</dbReference>
<dbReference type="Pfam" id="PF20772">
    <property type="entry name" value="TACO1_YebC_N"/>
    <property type="match status" value="1"/>
</dbReference>
<name>N6USI4_DENPD</name>
<sequence length="259" mass="29193">MLRVFAVNLIAKRFAGHSKWANIRHVKGTKDAQRGLLFGKLSRQIKVAVTEGGSIDPTKNPKLKQIIDQCKRFNMPSATMQSVLKSCSADKTVMKLCTFDFKGPGSCIMVCEMHTSNTHHSKQLLATLLRKHKAKFIDGSGLHLFEEKGIIQAENETLSSKPEEEQLEMATEHAIESNAEEVTVEDKIFSFLCNKDHFAQAQDNLEKFGYQIITASVDYIPQKTQRLNESEFAAYEKLMGKLYEMTEVVRVFDNAEPSS</sequence>
<feature type="domain" description="TACO1/YebC-like N-terminal" evidence="4">
    <location>
        <begin position="18"/>
        <end position="86"/>
    </location>
</feature>
<evidence type="ECO:0000313" key="5">
    <source>
        <dbReference type="EMBL" id="ENN81702.1"/>
    </source>
</evidence>
<dbReference type="InterPro" id="IPR026564">
    <property type="entry name" value="Transcrip_reg_TACO1-like_dom3"/>
</dbReference>
<dbReference type="SUPFAM" id="SSF75625">
    <property type="entry name" value="YebC-like"/>
    <property type="match status" value="1"/>
</dbReference>
<dbReference type="KEGG" id="dpa:109546535"/>
<protein>
    <submittedName>
        <fullName evidence="5 7">Uncharacterized protein</fullName>
    </submittedName>
</protein>
<dbReference type="EnsemblMetazoa" id="XM_019917527.1">
    <property type="protein sequence ID" value="XP_019773086.1"/>
    <property type="gene ID" value="LOC109546535"/>
</dbReference>
<dbReference type="PANTHER" id="PTHR12532:SF0">
    <property type="entry name" value="TRANSLATIONAL ACTIVATOR OF CYTOCHROME C OXIDASE 1"/>
    <property type="match status" value="1"/>
</dbReference>
<accession>N6USI4</accession>
<dbReference type="EMBL" id="KB740071">
    <property type="protein sequence ID" value="ENN81702.1"/>
    <property type="molecule type" value="Genomic_DNA"/>
</dbReference>
<evidence type="ECO:0000256" key="2">
    <source>
        <dbReference type="ARBA" id="ARBA00008724"/>
    </source>
</evidence>
<dbReference type="InterPro" id="IPR017856">
    <property type="entry name" value="Integrase-like_N"/>
</dbReference>
<dbReference type="Gene3D" id="3.30.70.980">
    <property type="match status" value="2"/>
</dbReference>
<evidence type="ECO:0000313" key="6">
    <source>
        <dbReference type="EMBL" id="ERL91441.1"/>
    </source>
</evidence>
<reference evidence="7" key="2">
    <citation type="submission" date="2024-08" db="UniProtKB">
        <authorList>
            <consortium name="EnsemblMetazoa"/>
        </authorList>
    </citation>
    <scope>IDENTIFICATION</scope>
</reference>
<evidence type="ECO:0000259" key="3">
    <source>
        <dbReference type="Pfam" id="PF01709"/>
    </source>
</evidence>
<organism evidence="5">
    <name type="scientific">Dendroctonus ponderosae</name>
    <name type="common">Mountain pine beetle</name>
    <dbReference type="NCBI Taxonomy" id="77166"/>
    <lineage>
        <taxon>Eukaryota</taxon>
        <taxon>Metazoa</taxon>
        <taxon>Ecdysozoa</taxon>
        <taxon>Arthropoda</taxon>
        <taxon>Hexapoda</taxon>
        <taxon>Insecta</taxon>
        <taxon>Pterygota</taxon>
        <taxon>Neoptera</taxon>
        <taxon>Endopterygota</taxon>
        <taxon>Coleoptera</taxon>
        <taxon>Polyphaga</taxon>
        <taxon>Cucujiformia</taxon>
        <taxon>Curculionidae</taxon>
        <taxon>Scolytinae</taxon>
        <taxon>Dendroctonus</taxon>
    </lineage>
</organism>
<dbReference type="Pfam" id="PF01709">
    <property type="entry name" value="Transcrip_reg"/>
    <property type="match status" value="1"/>
</dbReference>
<evidence type="ECO:0000256" key="1">
    <source>
        <dbReference type="ARBA" id="ARBA00004173"/>
    </source>
</evidence>
<dbReference type="InterPro" id="IPR029072">
    <property type="entry name" value="YebC-like"/>
</dbReference>
<dbReference type="InterPro" id="IPR048300">
    <property type="entry name" value="TACO1_YebC-like_2nd/3rd_dom"/>
</dbReference>
<dbReference type="Proteomes" id="UP000019118">
    <property type="component" value="Unassembled WGS sequence"/>
</dbReference>
<feature type="domain" description="TACO1/YebC-like second and third" evidence="3">
    <location>
        <begin position="97"/>
        <end position="255"/>
    </location>
</feature>
<dbReference type="InterPro" id="IPR002876">
    <property type="entry name" value="Transcrip_reg_TACO1-like"/>
</dbReference>
<evidence type="ECO:0000259" key="4">
    <source>
        <dbReference type="Pfam" id="PF20772"/>
    </source>
</evidence>
<dbReference type="FunFam" id="1.10.10.200:FF:000002">
    <property type="entry name" value="Probable transcriptional regulatory protein CLM62_37755"/>
    <property type="match status" value="1"/>
</dbReference>
<feature type="non-terminal residue" evidence="5">
    <location>
        <position position="1"/>
    </location>
</feature>
<dbReference type="AlphaFoldDB" id="N6USI4"/>
<proteinExistence type="inferred from homology"/>
<dbReference type="GO" id="GO:0005739">
    <property type="term" value="C:mitochondrion"/>
    <property type="evidence" value="ECO:0007669"/>
    <property type="project" value="UniProtKB-SubCell"/>
</dbReference>
<comment type="subcellular location">
    <subcellularLocation>
        <location evidence="1">Mitochondrion</location>
    </subcellularLocation>
</comment>
<comment type="similarity">
    <text evidence="2">Belongs to the TACO1 family.</text>
</comment>
<evidence type="ECO:0000313" key="7">
    <source>
        <dbReference type="EnsemblMetazoa" id="XP_019773086.1"/>
    </source>
</evidence>
<dbReference type="OMA" id="AQWKVKH"/>
<evidence type="ECO:0000313" key="9">
    <source>
        <dbReference type="Proteomes" id="UP000030742"/>
    </source>
</evidence>
<keyword evidence="8" id="KW-1185">Reference proteome</keyword>
<reference evidence="8 9" key="1">
    <citation type="journal article" date="2013" name="Genome Biol.">
        <title>Draft genome of the mountain pine beetle, Dendroctonus ponderosae Hopkins, a major forest pest.</title>
        <authorList>
            <person name="Keeling C.I."/>
            <person name="Yuen M.M."/>
            <person name="Liao N.Y."/>
            <person name="Docking T.R."/>
            <person name="Chan S.K."/>
            <person name="Taylor G.A."/>
            <person name="Palmquist D.L."/>
            <person name="Jackman S.D."/>
            <person name="Nguyen A."/>
            <person name="Li M."/>
            <person name="Henderson H."/>
            <person name="Janes J.K."/>
            <person name="Zhao Y."/>
            <person name="Pandoh P."/>
            <person name="Moore R."/>
            <person name="Sperling F.A."/>
            <person name="Huber D.P."/>
            <person name="Birol I."/>
            <person name="Jones S.J."/>
            <person name="Bohlmann J."/>
        </authorList>
    </citation>
    <scope>NUCLEOTIDE SEQUENCE</scope>
</reference>